<name>A0ACC2LVL9_PERAE</name>
<protein>
    <submittedName>
        <fullName evidence="1">Uncharacterized protein</fullName>
    </submittedName>
</protein>
<keyword evidence="2" id="KW-1185">Reference proteome</keyword>
<evidence type="ECO:0000313" key="1">
    <source>
        <dbReference type="EMBL" id="KAJ8637430.1"/>
    </source>
</evidence>
<accession>A0ACC2LVL9</accession>
<reference evidence="1 2" key="1">
    <citation type="journal article" date="2022" name="Hortic Res">
        <title>A haplotype resolved chromosomal level avocado genome allows analysis of novel avocado genes.</title>
        <authorList>
            <person name="Nath O."/>
            <person name="Fletcher S.J."/>
            <person name="Hayward A."/>
            <person name="Shaw L.M."/>
            <person name="Masouleh A.K."/>
            <person name="Furtado A."/>
            <person name="Henry R.J."/>
            <person name="Mitter N."/>
        </authorList>
    </citation>
    <scope>NUCLEOTIDE SEQUENCE [LARGE SCALE GENOMIC DNA]</scope>
    <source>
        <strain evidence="2">cv. Hass</strain>
    </source>
</reference>
<gene>
    <name evidence="1" type="ORF">MRB53_011697</name>
</gene>
<organism evidence="1 2">
    <name type="scientific">Persea americana</name>
    <name type="common">Avocado</name>
    <dbReference type="NCBI Taxonomy" id="3435"/>
    <lineage>
        <taxon>Eukaryota</taxon>
        <taxon>Viridiplantae</taxon>
        <taxon>Streptophyta</taxon>
        <taxon>Embryophyta</taxon>
        <taxon>Tracheophyta</taxon>
        <taxon>Spermatophyta</taxon>
        <taxon>Magnoliopsida</taxon>
        <taxon>Magnoliidae</taxon>
        <taxon>Laurales</taxon>
        <taxon>Lauraceae</taxon>
        <taxon>Persea</taxon>
    </lineage>
</organism>
<dbReference type="EMBL" id="CM056811">
    <property type="protein sequence ID" value="KAJ8637430.1"/>
    <property type="molecule type" value="Genomic_DNA"/>
</dbReference>
<evidence type="ECO:0000313" key="2">
    <source>
        <dbReference type="Proteomes" id="UP001234297"/>
    </source>
</evidence>
<comment type="caution">
    <text evidence="1">The sequence shown here is derived from an EMBL/GenBank/DDBJ whole genome shotgun (WGS) entry which is preliminary data.</text>
</comment>
<dbReference type="Proteomes" id="UP001234297">
    <property type="component" value="Chromosome 3"/>
</dbReference>
<proteinExistence type="predicted"/>
<sequence>MANGLFGFSHGCLTMDRWDELNLLLKKTGAIVTFGLNALYGRHKGSNGVWEGSWNSSNARNFIEYTISKGHQIDSWEFGNELSGSGIGASVTALQYGKDLIILKSILGELYKSSNSQPLLLAPGGFFDKEWFAKLLQVSGPNVVDAVTHHIYNLGAGDDPHLISKILDPQYLDQIDGTFSDLQLTIQRQGPWATAWVGESGGAYNSGGRLVSDTFVNSFCALLWHRLMGKTVLSVDFSGSQFFRTYAHCSKGKDGITLLLINLSNTTEFLVKVRNNMNIDTHIKVKMRRDDSFDYFLKKTVAWVGRKTMEQAAQREEYHLTPKDGYLQSQTMVLNGRPLKLSADGSIPTLDPVLADVQLPISIAPLSIAFVAFPKFEAPVCR</sequence>